<name>A0A8S3WAN7_PARAO</name>
<keyword evidence="2" id="KW-1185">Reference proteome</keyword>
<evidence type="ECO:0000313" key="1">
    <source>
        <dbReference type="EMBL" id="CAG4948334.1"/>
    </source>
</evidence>
<sequence>MDAENKAKHQPSAFPGCGYGNGPACLRTVSSNDILHNGGKGEGKSSDEVLKALRSGLQPEDLSAAVKAIRIARKGGLLIEFEGSVKNRSILGNKITESAGGDVEVRHLVPTTTVVIDGLNAATTIEEVKEALRRDIGEGVDGFKVTISNPINGEPSAYISRLDSRPLRLWRHWEGLRLAGRTVESAVGSD</sequence>
<organism evidence="1 2">
    <name type="scientific">Parnassius apollo</name>
    <name type="common">Apollo butterfly</name>
    <name type="synonym">Papilio apollo</name>
    <dbReference type="NCBI Taxonomy" id="110799"/>
    <lineage>
        <taxon>Eukaryota</taxon>
        <taxon>Metazoa</taxon>
        <taxon>Ecdysozoa</taxon>
        <taxon>Arthropoda</taxon>
        <taxon>Hexapoda</taxon>
        <taxon>Insecta</taxon>
        <taxon>Pterygota</taxon>
        <taxon>Neoptera</taxon>
        <taxon>Endopterygota</taxon>
        <taxon>Lepidoptera</taxon>
        <taxon>Glossata</taxon>
        <taxon>Ditrysia</taxon>
        <taxon>Papilionoidea</taxon>
        <taxon>Papilionidae</taxon>
        <taxon>Parnassiinae</taxon>
        <taxon>Parnassini</taxon>
        <taxon>Parnassius</taxon>
        <taxon>Parnassius</taxon>
    </lineage>
</organism>
<reference evidence="1" key="1">
    <citation type="submission" date="2021-04" db="EMBL/GenBank/DDBJ databases">
        <authorList>
            <person name="Tunstrom K."/>
        </authorList>
    </citation>
    <scope>NUCLEOTIDE SEQUENCE</scope>
</reference>
<dbReference type="EMBL" id="CAJQZP010000219">
    <property type="protein sequence ID" value="CAG4948334.1"/>
    <property type="molecule type" value="Genomic_DNA"/>
</dbReference>
<comment type="caution">
    <text evidence="1">The sequence shown here is derived from an EMBL/GenBank/DDBJ whole genome shotgun (WGS) entry which is preliminary data.</text>
</comment>
<evidence type="ECO:0000313" key="2">
    <source>
        <dbReference type="Proteomes" id="UP000691718"/>
    </source>
</evidence>
<dbReference type="OrthoDB" id="7554612at2759"/>
<dbReference type="AlphaFoldDB" id="A0A8S3WAN7"/>
<proteinExistence type="predicted"/>
<gene>
    <name evidence="1" type="ORF">PAPOLLO_LOCUS3758</name>
</gene>
<dbReference type="Proteomes" id="UP000691718">
    <property type="component" value="Unassembled WGS sequence"/>
</dbReference>
<protein>
    <submittedName>
        <fullName evidence="1">(apollo) hypothetical protein</fullName>
    </submittedName>
</protein>
<accession>A0A8S3WAN7</accession>